<proteinExistence type="predicted"/>
<feature type="compositionally biased region" description="Basic and acidic residues" evidence="1">
    <location>
        <begin position="61"/>
        <end position="78"/>
    </location>
</feature>
<accession>K1R3J7</accession>
<feature type="region of interest" description="Disordered" evidence="1">
    <location>
        <begin position="61"/>
        <end position="88"/>
    </location>
</feature>
<name>K1R3J7_MAGGI</name>
<reference evidence="2" key="1">
    <citation type="journal article" date="2012" name="Nature">
        <title>The oyster genome reveals stress adaptation and complexity of shell formation.</title>
        <authorList>
            <person name="Zhang G."/>
            <person name="Fang X."/>
            <person name="Guo X."/>
            <person name="Li L."/>
            <person name="Luo R."/>
            <person name="Xu F."/>
            <person name="Yang P."/>
            <person name="Zhang L."/>
            <person name="Wang X."/>
            <person name="Qi H."/>
            <person name="Xiong Z."/>
            <person name="Que H."/>
            <person name="Xie Y."/>
            <person name="Holland P.W."/>
            <person name="Paps J."/>
            <person name="Zhu Y."/>
            <person name="Wu F."/>
            <person name="Chen Y."/>
            <person name="Wang J."/>
            <person name="Peng C."/>
            <person name="Meng J."/>
            <person name="Yang L."/>
            <person name="Liu J."/>
            <person name="Wen B."/>
            <person name="Zhang N."/>
            <person name="Huang Z."/>
            <person name="Zhu Q."/>
            <person name="Feng Y."/>
            <person name="Mount A."/>
            <person name="Hedgecock D."/>
            <person name="Xu Z."/>
            <person name="Liu Y."/>
            <person name="Domazet-Loso T."/>
            <person name="Du Y."/>
            <person name="Sun X."/>
            <person name="Zhang S."/>
            <person name="Liu B."/>
            <person name="Cheng P."/>
            <person name="Jiang X."/>
            <person name="Li J."/>
            <person name="Fan D."/>
            <person name="Wang W."/>
            <person name="Fu W."/>
            <person name="Wang T."/>
            <person name="Wang B."/>
            <person name="Zhang J."/>
            <person name="Peng Z."/>
            <person name="Li Y."/>
            <person name="Li N."/>
            <person name="Wang J."/>
            <person name="Chen M."/>
            <person name="He Y."/>
            <person name="Tan F."/>
            <person name="Song X."/>
            <person name="Zheng Q."/>
            <person name="Huang R."/>
            <person name="Yang H."/>
            <person name="Du X."/>
            <person name="Chen L."/>
            <person name="Yang M."/>
            <person name="Gaffney P.M."/>
            <person name="Wang S."/>
            <person name="Luo L."/>
            <person name="She Z."/>
            <person name="Ming Y."/>
            <person name="Huang W."/>
            <person name="Zhang S."/>
            <person name="Huang B."/>
            <person name="Zhang Y."/>
            <person name="Qu T."/>
            <person name="Ni P."/>
            <person name="Miao G."/>
            <person name="Wang J."/>
            <person name="Wang Q."/>
            <person name="Steinberg C.E."/>
            <person name="Wang H."/>
            <person name="Li N."/>
            <person name="Qian L."/>
            <person name="Zhang G."/>
            <person name="Li Y."/>
            <person name="Yang H."/>
            <person name="Liu X."/>
            <person name="Wang J."/>
            <person name="Yin Y."/>
            <person name="Wang J."/>
        </authorList>
    </citation>
    <scope>NUCLEOTIDE SEQUENCE [LARGE SCALE GENOMIC DNA]</scope>
    <source>
        <strain evidence="2">05x7-T-G4-1.051#20</strain>
    </source>
</reference>
<dbReference type="HOGENOM" id="CLU_1760564_0_0_1"/>
<dbReference type="AlphaFoldDB" id="K1R3J7"/>
<sequence>MGIFQSCLRKNNKVSVAPCMDEEGAAYEQIQKVNMEQAYEETRMKTIADMFCVTSAKDCREDDGDHHGVINSSEEKADPQNSFKSSVPKLPRIDEHILRIRILDDDAVYQKWKERVHNNLKEKGLWKEDKLSPLRQRQRERRLTMEAK</sequence>
<evidence type="ECO:0000313" key="2">
    <source>
        <dbReference type="EMBL" id="EKC38024.1"/>
    </source>
</evidence>
<gene>
    <name evidence="2" type="ORF">CGI_10018705</name>
</gene>
<dbReference type="InParanoid" id="K1R3J7"/>
<evidence type="ECO:0000256" key="1">
    <source>
        <dbReference type="SAM" id="MobiDB-lite"/>
    </source>
</evidence>
<dbReference type="EMBL" id="JH818523">
    <property type="protein sequence ID" value="EKC38024.1"/>
    <property type="molecule type" value="Genomic_DNA"/>
</dbReference>
<protein>
    <submittedName>
        <fullName evidence="2">Uncharacterized protein</fullName>
    </submittedName>
</protein>
<organism evidence="2">
    <name type="scientific">Magallana gigas</name>
    <name type="common">Pacific oyster</name>
    <name type="synonym">Crassostrea gigas</name>
    <dbReference type="NCBI Taxonomy" id="29159"/>
    <lineage>
        <taxon>Eukaryota</taxon>
        <taxon>Metazoa</taxon>
        <taxon>Spiralia</taxon>
        <taxon>Lophotrochozoa</taxon>
        <taxon>Mollusca</taxon>
        <taxon>Bivalvia</taxon>
        <taxon>Autobranchia</taxon>
        <taxon>Pteriomorphia</taxon>
        <taxon>Ostreida</taxon>
        <taxon>Ostreoidea</taxon>
        <taxon>Ostreidae</taxon>
        <taxon>Magallana</taxon>
    </lineage>
</organism>
<dbReference type="KEGG" id="crg:105349133"/>